<dbReference type="AlphaFoldDB" id="B8CUS8"/>
<dbReference type="Proteomes" id="UP000000753">
    <property type="component" value="Chromosome"/>
</dbReference>
<gene>
    <name evidence="1" type="ordered locus">swp_4774</name>
</gene>
<reference evidence="1 2" key="1">
    <citation type="journal article" date="2008" name="PLoS ONE">
        <title>Environmental adaptation: genomic analysis of the piezotolerant and psychrotolerant deep-sea iron reducing bacterium Shewanella piezotolerans WP3.</title>
        <authorList>
            <person name="Wang F."/>
            <person name="Wang J."/>
            <person name="Jian H."/>
            <person name="Zhang B."/>
            <person name="Li S."/>
            <person name="Wang F."/>
            <person name="Zeng X."/>
            <person name="Gao L."/>
            <person name="Bartlett D.H."/>
            <person name="Yu J."/>
            <person name="Hu S."/>
            <person name="Xiao X."/>
        </authorList>
    </citation>
    <scope>NUCLEOTIDE SEQUENCE [LARGE SCALE GENOMIC DNA]</scope>
    <source>
        <strain evidence="2">WP3 / JCM 13877</strain>
    </source>
</reference>
<organism evidence="1 2">
    <name type="scientific">Shewanella piezotolerans (strain WP3 / JCM 13877)</name>
    <dbReference type="NCBI Taxonomy" id="225849"/>
    <lineage>
        <taxon>Bacteria</taxon>
        <taxon>Pseudomonadati</taxon>
        <taxon>Pseudomonadota</taxon>
        <taxon>Gammaproteobacteria</taxon>
        <taxon>Alteromonadales</taxon>
        <taxon>Shewanellaceae</taxon>
        <taxon>Shewanella</taxon>
    </lineage>
</organism>
<dbReference type="HOGENOM" id="CLU_219808_0_0_6"/>
<dbReference type="EMBL" id="CP000472">
    <property type="protein sequence ID" value="ACJ31404.1"/>
    <property type="molecule type" value="Genomic_DNA"/>
</dbReference>
<dbReference type="KEGG" id="swp:swp_4774"/>
<protein>
    <submittedName>
        <fullName evidence="1">Uncharacterized protein</fullName>
    </submittedName>
</protein>
<accession>B8CUS8</accession>
<sequence>MPEPRITISSNPTTCLQRFEFPLNGQTFNAIGIITKAG</sequence>
<evidence type="ECO:0000313" key="1">
    <source>
        <dbReference type="EMBL" id="ACJ31404.1"/>
    </source>
</evidence>
<name>B8CUS8_SHEPW</name>
<proteinExistence type="predicted"/>
<keyword evidence="2" id="KW-1185">Reference proteome</keyword>
<evidence type="ECO:0000313" key="2">
    <source>
        <dbReference type="Proteomes" id="UP000000753"/>
    </source>
</evidence>